<proteinExistence type="inferred from homology"/>
<evidence type="ECO:0000256" key="2">
    <source>
        <dbReference type="ARBA" id="ARBA00006411"/>
    </source>
</evidence>
<keyword evidence="3" id="KW-0963">Cytoplasm</keyword>
<organism evidence="5 6">
    <name type="scientific">Saccharopolyspora cebuensis</name>
    <dbReference type="NCBI Taxonomy" id="418759"/>
    <lineage>
        <taxon>Bacteria</taxon>
        <taxon>Bacillati</taxon>
        <taxon>Actinomycetota</taxon>
        <taxon>Actinomycetes</taxon>
        <taxon>Pseudonocardiales</taxon>
        <taxon>Pseudonocardiaceae</taxon>
        <taxon>Saccharopolyspora</taxon>
    </lineage>
</organism>
<comment type="caution">
    <text evidence="5">The sequence shown here is derived from an EMBL/GenBank/DDBJ whole genome shotgun (WGS) entry which is preliminary data.</text>
</comment>
<dbReference type="Proteomes" id="UP001564626">
    <property type="component" value="Unassembled WGS sequence"/>
</dbReference>
<reference evidence="5 6" key="1">
    <citation type="submission" date="2024-08" db="EMBL/GenBank/DDBJ databases">
        <title>Genome mining of Saccharopolyspora cebuensis PGLac3 from Nigerian medicinal plant.</title>
        <authorList>
            <person name="Ezeobiora C.E."/>
            <person name="Igbokwe N.H."/>
            <person name="Amin D.H."/>
            <person name="Mendie U.E."/>
        </authorList>
    </citation>
    <scope>NUCLEOTIDE SEQUENCE [LARGE SCALE GENOMIC DNA]</scope>
    <source>
        <strain evidence="5 6">PGLac3</strain>
    </source>
</reference>
<protein>
    <submittedName>
        <fullName evidence="5">ESX secretion-associated protein EspG</fullName>
    </submittedName>
</protein>
<accession>A0ABV4CCA0</accession>
<name>A0ABV4CCA0_9PSEU</name>
<comment type="similarity">
    <text evidence="2">Belongs to the EspG family.</text>
</comment>
<evidence type="ECO:0000256" key="4">
    <source>
        <dbReference type="ARBA" id="ARBA00023186"/>
    </source>
</evidence>
<dbReference type="EMBL" id="JBGEHV010000005">
    <property type="protein sequence ID" value="MEY8038586.1"/>
    <property type="molecule type" value="Genomic_DNA"/>
</dbReference>
<evidence type="ECO:0000313" key="6">
    <source>
        <dbReference type="Proteomes" id="UP001564626"/>
    </source>
</evidence>
<keyword evidence="6" id="KW-1185">Reference proteome</keyword>
<sequence length="259" mass="28067">MKLELSEQAFHQAWKHFGLGTKPLVLNVLPEGVLQGERRAAEQRAWEELRRAGFGDEVREDDVHGVLLPLHRYEQAFDLTFRESAPSGEQRAMTGLVAVARTRATLAVRADGGVRLAAVPADSAVRALLGVLPEVRPGPGRGVSVRSAAVEHAASQAGSDDRAMTEGLTRMGVRREDARSLVAMAGGPRLAFAQVGAAVMDGGGKRQRAPMVTHCFANARGWYLFENSTRSGEAWTTIAPIDKQRMAGRVQDLLKTLPR</sequence>
<evidence type="ECO:0000313" key="5">
    <source>
        <dbReference type="EMBL" id="MEY8038586.1"/>
    </source>
</evidence>
<keyword evidence="4" id="KW-0143">Chaperone</keyword>
<gene>
    <name evidence="5" type="ORF">AB8O55_04195</name>
</gene>
<dbReference type="RefSeq" id="WP_345362153.1">
    <property type="nucleotide sequence ID" value="NZ_BAABII010000006.1"/>
</dbReference>
<dbReference type="Pfam" id="PF14011">
    <property type="entry name" value="ESX-1_EspG"/>
    <property type="match status" value="1"/>
</dbReference>
<dbReference type="InterPro" id="IPR025734">
    <property type="entry name" value="EspG"/>
</dbReference>
<evidence type="ECO:0000256" key="1">
    <source>
        <dbReference type="ARBA" id="ARBA00004496"/>
    </source>
</evidence>
<evidence type="ECO:0000256" key="3">
    <source>
        <dbReference type="ARBA" id="ARBA00022490"/>
    </source>
</evidence>
<comment type="subcellular location">
    <subcellularLocation>
        <location evidence="1">Cytoplasm</location>
    </subcellularLocation>
</comment>